<feature type="domain" description="EF-hand" evidence="2">
    <location>
        <begin position="74"/>
        <end position="106"/>
    </location>
</feature>
<accession>A0AAN8JD32</accession>
<sequence>MKLGFTLLIVVVLVALMSLPTESWRRRQGWRGRRAWGIAKPVVVPAAIKYGAGLVGRSTEIDLISLAKSLDLDPQSPEFALTVASLDADGDGIITPEELKLSQTLK</sequence>
<feature type="chain" id="PRO_5042893765" description="EF-hand domain-containing protein" evidence="1">
    <location>
        <begin position="24"/>
        <end position="106"/>
    </location>
</feature>
<organism evidence="3 4">
    <name type="scientific">Patella caerulea</name>
    <name type="common">Rayed Mediterranean limpet</name>
    <dbReference type="NCBI Taxonomy" id="87958"/>
    <lineage>
        <taxon>Eukaryota</taxon>
        <taxon>Metazoa</taxon>
        <taxon>Spiralia</taxon>
        <taxon>Lophotrochozoa</taxon>
        <taxon>Mollusca</taxon>
        <taxon>Gastropoda</taxon>
        <taxon>Patellogastropoda</taxon>
        <taxon>Patelloidea</taxon>
        <taxon>Patellidae</taxon>
        <taxon>Patella</taxon>
    </lineage>
</organism>
<gene>
    <name evidence="3" type="ORF">SNE40_016333</name>
</gene>
<evidence type="ECO:0000259" key="2">
    <source>
        <dbReference type="PROSITE" id="PS50222"/>
    </source>
</evidence>
<evidence type="ECO:0000313" key="3">
    <source>
        <dbReference type="EMBL" id="KAK6172730.1"/>
    </source>
</evidence>
<dbReference type="InterPro" id="IPR018247">
    <property type="entry name" value="EF_Hand_1_Ca_BS"/>
</dbReference>
<reference evidence="3 4" key="1">
    <citation type="submission" date="2024-01" db="EMBL/GenBank/DDBJ databases">
        <title>The genome of the rayed Mediterranean limpet Patella caerulea (Linnaeus, 1758).</title>
        <authorList>
            <person name="Anh-Thu Weber A."/>
            <person name="Halstead-Nussloch G."/>
        </authorList>
    </citation>
    <scope>NUCLEOTIDE SEQUENCE [LARGE SCALE GENOMIC DNA]</scope>
    <source>
        <strain evidence="3">AATW-2023a</strain>
        <tissue evidence="3">Whole specimen</tissue>
    </source>
</reference>
<protein>
    <recommendedName>
        <fullName evidence="2">EF-hand domain-containing protein</fullName>
    </recommendedName>
</protein>
<proteinExistence type="predicted"/>
<name>A0AAN8JD32_PATCE</name>
<feature type="signal peptide" evidence="1">
    <location>
        <begin position="1"/>
        <end position="23"/>
    </location>
</feature>
<comment type="caution">
    <text evidence="3">The sequence shown here is derived from an EMBL/GenBank/DDBJ whole genome shotgun (WGS) entry which is preliminary data.</text>
</comment>
<dbReference type="InterPro" id="IPR002048">
    <property type="entry name" value="EF_hand_dom"/>
</dbReference>
<evidence type="ECO:0000256" key="1">
    <source>
        <dbReference type="SAM" id="SignalP"/>
    </source>
</evidence>
<dbReference type="AlphaFoldDB" id="A0AAN8JD32"/>
<dbReference type="GO" id="GO:0005509">
    <property type="term" value="F:calcium ion binding"/>
    <property type="evidence" value="ECO:0007669"/>
    <property type="project" value="InterPro"/>
</dbReference>
<dbReference type="Proteomes" id="UP001347796">
    <property type="component" value="Unassembled WGS sequence"/>
</dbReference>
<dbReference type="PROSITE" id="PS50222">
    <property type="entry name" value="EF_HAND_2"/>
    <property type="match status" value="1"/>
</dbReference>
<keyword evidence="1" id="KW-0732">Signal</keyword>
<dbReference type="EMBL" id="JAZGQO010000011">
    <property type="protein sequence ID" value="KAK6172730.1"/>
    <property type="molecule type" value="Genomic_DNA"/>
</dbReference>
<keyword evidence="4" id="KW-1185">Reference proteome</keyword>
<dbReference type="PROSITE" id="PS00018">
    <property type="entry name" value="EF_HAND_1"/>
    <property type="match status" value="1"/>
</dbReference>
<evidence type="ECO:0000313" key="4">
    <source>
        <dbReference type="Proteomes" id="UP001347796"/>
    </source>
</evidence>